<reference evidence="1 2" key="3">
    <citation type="journal article" date="2016" name="Sci. Rep.">
        <title>Genome-wide diversity and gene expression profiling of Babesia microti isolates identify polymorphic genes that mediate host-pathogen interactions.</title>
        <authorList>
            <person name="Silva J.C."/>
            <person name="Cornillot E."/>
            <person name="McCracken C."/>
            <person name="Usmani-Brown S."/>
            <person name="Dwivedi A."/>
            <person name="Ifeonu O.O."/>
            <person name="Crabtree J."/>
            <person name="Gotia H.T."/>
            <person name="Virji A.Z."/>
            <person name="Reynes C."/>
            <person name="Colinge J."/>
            <person name="Kumar V."/>
            <person name="Lawres L."/>
            <person name="Pazzi J.E."/>
            <person name="Pablo J.V."/>
            <person name="Hung C."/>
            <person name="Brancato J."/>
            <person name="Kumari P."/>
            <person name="Orvis J."/>
            <person name="Tretina K."/>
            <person name="Chibucos M."/>
            <person name="Ott S."/>
            <person name="Sadzewicz L."/>
            <person name="Sengamalay N."/>
            <person name="Shetty A.C."/>
            <person name="Su Q."/>
            <person name="Tallon L."/>
            <person name="Fraser C.M."/>
            <person name="Frutos R."/>
            <person name="Molina D.M."/>
            <person name="Krause P.J."/>
            <person name="Ben Mamoun C."/>
        </authorList>
    </citation>
    <scope>NUCLEOTIDE SEQUENCE [LARGE SCALE GENOMIC DNA]</scope>
    <source>
        <strain evidence="1 2">RI</strain>
    </source>
</reference>
<dbReference type="AlphaFoldDB" id="I7IH80"/>
<proteinExistence type="predicted"/>
<evidence type="ECO:0000313" key="1">
    <source>
        <dbReference type="EMBL" id="CCF75347.2"/>
    </source>
</evidence>
<dbReference type="EMBL" id="LN871599">
    <property type="protein sequence ID" value="CCF75347.2"/>
    <property type="molecule type" value="Genomic_DNA"/>
</dbReference>
<protein>
    <submittedName>
        <fullName evidence="1">EngA, GTP-binding protein</fullName>
    </submittedName>
</protein>
<reference evidence="1 2" key="2">
    <citation type="journal article" date="2013" name="PLoS ONE">
        <title>Whole genome mapping and re-organization of the nuclear and mitochondrial genomes of Babesia microti isolates.</title>
        <authorList>
            <person name="Cornillot E."/>
            <person name="Dassouli A."/>
            <person name="Garg A."/>
            <person name="Pachikara N."/>
            <person name="Randazzo S."/>
            <person name="Depoix D."/>
            <person name="Carcy B."/>
            <person name="Delbecq S."/>
            <person name="Frutos R."/>
            <person name="Silva J.C."/>
            <person name="Sutton R."/>
            <person name="Krause P.J."/>
            <person name="Mamoun C.B."/>
        </authorList>
    </citation>
    <scope>NUCLEOTIDE SEQUENCE [LARGE SCALE GENOMIC DNA]</scope>
    <source>
        <strain evidence="1 2">RI</strain>
    </source>
</reference>
<dbReference type="Proteomes" id="UP000002899">
    <property type="component" value="Chromosome IV"/>
</dbReference>
<organism evidence="1 2">
    <name type="scientific">Babesia microti (strain RI)</name>
    <dbReference type="NCBI Taxonomy" id="1133968"/>
    <lineage>
        <taxon>Eukaryota</taxon>
        <taxon>Sar</taxon>
        <taxon>Alveolata</taxon>
        <taxon>Apicomplexa</taxon>
        <taxon>Aconoidasida</taxon>
        <taxon>Piroplasmida</taxon>
        <taxon>Babesiidae</taxon>
        <taxon>Babesia</taxon>
    </lineage>
</organism>
<accession>I7IH80</accession>
<dbReference type="VEuPathDB" id="PiroplasmaDB:BmR1_04g05741"/>
<dbReference type="KEGG" id="bmic:BmR1_04g05741"/>
<keyword evidence="2" id="KW-1185">Reference proteome</keyword>
<dbReference type="RefSeq" id="XP_021337177.1">
    <property type="nucleotide sequence ID" value="XM_021482427.1"/>
</dbReference>
<evidence type="ECO:0000313" key="2">
    <source>
        <dbReference type="Proteomes" id="UP000002899"/>
    </source>
</evidence>
<dbReference type="GeneID" id="33043757"/>
<reference evidence="1 2" key="1">
    <citation type="journal article" date="2012" name="Nucleic Acids Res.">
        <title>Sequencing of the smallest Apicomplexan genome from the human pathogen Babesia microti.</title>
        <authorList>
            <person name="Cornillot E."/>
            <person name="Hadj-Kaddour K."/>
            <person name="Dassouli A."/>
            <person name="Noel B."/>
            <person name="Ranwez V."/>
            <person name="Vacherie B."/>
            <person name="Augagneur Y."/>
            <person name="Bres V."/>
            <person name="Duclos A."/>
            <person name="Randazzo S."/>
            <person name="Carcy B."/>
            <person name="Debierre-Grockiego F."/>
            <person name="Delbecq S."/>
            <person name="Moubri-Menage K."/>
            <person name="Shams-Eldin H."/>
            <person name="Usmani-Brown S."/>
            <person name="Bringaud F."/>
            <person name="Wincker P."/>
            <person name="Vivares C.P."/>
            <person name="Schwarz R.T."/>
            <person name="Schetters T.P."/>
            <person name="Krause P.J."/>
            <person name="Gorenflot A."/>
            <person name="Berry V."/>
            <person name="Barbe V."/>
            <person name="Ben Mamoun C."/>
        </authorList>
    </citation>
    <scope>NUCLEOTIDE SEQUENCE [LARGE SCALE GENOMIC DNA]</scope>
    <source>
        <strain evidence="1 2">RI</strain>
    </source>
</reference>
<gene>
    <name evidence="1" type="ORF">BmR1_04g05741</name>
</gene>
<sequence length="396" mass="44501">MHSSGRKSMSDSICGDIMDDNTQYISELLNKGNEILVTDIANILSCDLDVAKSHLESIISTKEKQIATFYVINYVENGVFMCKKVAYQSLNDYPGANPSLYSIKLKKPTDLTTSNDIFENLFQKLVSAKSSDSIYIPISCNISVCDISIRKLSLIGSDVIPNTSSGTSFDLFNSKNQNKIDIKKPRQNAPFNTNSNNSFLKNETKISNNAQFNCEFLPIPENECIDKSNNAEHTKTKNGFFGLNNKQTVNKTSVKRDFSTIDFENKIKISPVKSVKYSKRVIDSQPEQNLFEQSDVELNSNCISNKDKDGTNGDDSIDCNTPESKRIIINEKVPKQSTYVENGYFVMEDYEEIIKVEKEVMMPQKSVANIVNCNADNVNKKRSQASITSFFKVLKK</sequence>
<name>I7IH80_BABMR</name>